<evidence type="ECO:0000313" key="2">
    <source>
        <dbReference type="EMBL" id="NBC72416.1"/>
    </source>
</evidence>
<accession>A0A7X4YTR7</accession>
<dbReference type="PANTHER" id="PTHR12110:SF53">
    <property type="entry name" value="BLR5974 PROTEIN"/>
    <property type="match status" value="1"/>
</dbReference>
<dbReference type="OrthoDB" id="256906at2"/>
<dbReference type="SUPFAM" id="SSF51658">
    <property type="entry name" value="Xylose isomerase-like"/>
    <property type="match status" value="1"/>
</dbReference>
<proteinExistence type="predicted"/>
<dbReference type="Proteomes" id="UP000558113">
    <property type="component" value="Unassembled WGS sequence"/>
</dbReference>
<dbReference type="InterPro" id="IPR050312">
    <property type="entry name" value="IolE/XylAMocC-like"/>
</dbReference>
<gene>
    <name evidence="2" type="ORF">GT003_25755</name>
</gene>
<dbReference type="RefSeq" id="WP_161703402.1">
    <property type="nucleotide sequence ID" value="NZ_JAAAMU010000019.1"/>
</dbReference>
<comment type="caution">
    <text evidence="2">The sequence shown here is derived from an EMBL/GenBank/DDBJ whole genome shotgun (WGS) entry which is preliminary data.</text>
</comment>
<name>A0A7X4YTR7_9BACL</name>
<dbReference type="InterPro" id="IPR036237">
    <property type="entry name" value="Xyl_isomerase-like_sf"/>
</dbReference>
<dbReference type="Pfam" id="PF01261">
    <property type="entry name" value="AP_endonuc_2"/>
    <property type="match status" value="1"/>
</dbReference>
<dbReference type="Gene3D" id="3.20.20.150">
    <property type="entry name" value="Divalent-metal-dependent TIM barrel enzymes"/>
    <property type="match status" value="1"/>
</dbReference>
<dbReference type="EMBL" id="JAAAMU010000019">
    <property type="protein sequence ID" value="NBC72416.1"/>
    <property type="molecule type" value="Genomic_DNA"/>
</dbReference>
<keyword evidence="3" id="KW-1185">Reference proteome</keyword>
<dbReference type="InterPro" id="IPR013022">
    <property type="entry name" value="Xyl_isomerase-like_TIM-brl"/>
</dbReference>
<dbReference type="AlphaFoldDB" id="A0A7X4YTR7"/>
<evidence type="ECO:0000259" key="1">
    <source>
        <dbReference type="Pfam" id="PF01261"/>
    </source>
</evidence>
<organism evidence="2 3">
    <name type="scientific">Paenibacillus sacheonensis</name>
    <dbReference type="NCBI Taxonomy" id="742054"/>
    <lineage>
        <taxon>Bacteria</taxon>
        <taxon>Bacillati</taxon>
        <taxon>Bacillota</taxon>
        <taxon>Bacilli</taxon>
        <taxon>Bacillales</taxon>
        <taxon>Paenibacillaceae</taxon>
        <taxon>Paenibacillus</taxon>
    </lineage>
</organism>
<sequence>MVRFGVSSYSLWNAIRSGQMNILQAIEWIADNGGEHMEVVPLDMKLEEDPTLVREIAAKAAEKGIALSNYAIGAEFAVGDDESFRKEIERVKRQVDVAHALGMKLMRHDVASVPPAEATLGRFMADFPRLVDACRQVADYADTLGIVTSVENHGYYVQASERVQALVEAVGRRNFRTTMDIGNFMCADENSVVAVQRSVRNASMIHLKDFYSRSERANPGEGWFRSAGGNYLRGAIVGQGDIDMYEVLRIIKSSGYDGFISIEFEGHEDCRYGTRVGLENAKRIWNEIGNV</sequence>
<evidence type="ECO:0000313" key="3">
    <source>
        <dbReference type="Proteomes" id="UP000558113"/>
    </source>
</evidence>
<dbReference type="PANTHER" id="PTHR12110">
    <property type="entry name" value="HYDROXYPYRUVATE ISOMERASE"/>
    <property type="match status" value="1"/>
</dbReference>
<feature type="domain" description="Xylose isomerase-like TIM barrel" evidence="1">
    <location>
        <begin position="26"/>
        <end position="268"/>
    </location>
</feature>
<reference evidence="2 3" key="1">
    <citation type="submission" date="2020-01" db="EMBL/GenBank/DDBJ databases">
        <title>Paenibacillus soybeanensis sp. nov. isolated from the nodules of soybean (Glycine max(L.) Merr).</title>
        <authorList>
            <person name="Wang H."/>
        </authorList>
    </citation>
    <scope>NUCLEOTIDE SEQUENCE [LARGE SCALE GENOMIC DNA]</scope>
    <source>
        <strain evidence="2 3">DSM 23054</strain>
    </source>
</reference>
<protein>
    <submittedName>
        <fullName evidence="2">TIM barrel protein</fullName>
    </submittedName>
</protein>